<name>A0A167VMC0_9AGAM</name>
<evidence type="ECO:0000313" key="3">
    <source>
        <dbReference type="EMBL" id="KZP20638.1"/>
    </source>
</evidence>
<proteinExistence type="predicted"/>
<reference evidence="2 4" key="1">
    <citation type="journal article" date="2016" name="Mol. Biol. Evol.">
        <title>Comparative Genomics of Early-Diverging Mushroom-Forming Fungi Provides Insights into the Origins of Lignocellulose Decay Capabilities.</title>
        <authorList>
            <person name="Nagy L.G."/>
            <person name="Riley R."/>
            <person name="Tritt A."/>
            <person name="Adam C."/>
            <person name="Daum C."/>
            <person name="Floudas D."/>
            <person name="Sun H."/>
            <person name="Yadav J.S."/>
            <person name="Pangilinan J."/>
            <person name="Larsson K.H."/>
            <person name="Matsuura K."/>
            <person name="Barry K."/>
            <person name="Labutti K."/>
            <person name="Kuo R."/>
            <person name="Ohm R.A."/>
            <person name="Bhattacharya S.S."/>
            <person name="Shirouzu T."/>
            <person name="Yoshinaga Y."/>
            <person name="Martin F.M."/>
            <person name="Grigoriev I.V."/>
            <person name="Hibbett D.S."/>
        </authorList>
    </citation>
    <scope>NUCLEOTIDE SEQUENCE [LARGE SCALE GENOMIC DNA]</scope>
    <source>
        <strain evidence="2 4">CBS 109695</strain>
    </source>
</reference>
<dbReference type="EMBL" id="KV417553">
    <property type="protein sequence ID" value="KZP20638.1"/>
    <property type="molecule type" value="Genomic_DNA"/>
</dbReference>
<dbReference type="AlphaFoldDB" id="A0A167VMC0"/>
<keyword evidence="4" id="KW-1185">Reference proteome</keyword>
<organism evidence="2 4">
    <name type="scientific">Athelia psychrophila</name>
    <dbReference type="NCBI Taxonomy" id="1759441"/>
    <lineage>
        <taxon>Eukaryota</taxon>
        <taxon>Fungi</taxon>
        <taxon>Dikarya</taxon>
        <taxon>Basidiomycota</taxon>
        <taxon>Agaricomycotina</taxon>
        <taxon>Agaricomycetes</taxon>
        <taxon>Agaricomycetidae</taxon>
        <taxon>Atheliales</taxon>
        <taxon>Atheliaceae</taxon>
        <taxon>Athelia</taxon>
    </lineage>
</organism>
<evidence type="ECO:0000313" key="4">
    <source>
        <dbReference type="Proteomes" id="UP000076532"/>
    </source>
</evidence>
<dbReference type="Proteomes" id="UP000076532">
    <property type="component" value="Unassembled WGS sequence"/>
</dbReference>
<sequence>MCASNRALNAGADGSSSGVEDSEHCAKYLVIPCAASWSNALSSDSMVGCCQSGQWLSREEPDRL</sequence>
<protein>
    <submittedName>
        <fullName evidence="2">Uncharacterized protein</fullName>
    </submittedName>
</protein>
<evidence type="ECO:0000256" key="1">
    <source>
        <dbReference type="SAM" id="MobiDB-lite"/>
    </source>
</evidence>
<feature type="region of interest" description="Disordered" evidence="1">
    <location>
        <begin position="1"/>
        <end position="20"/>
    </location>
</feature>
<accession>A0A167VMC0</accession>
<dbReference type="EMBL" id="KV417857">
    <property type="protein sequence ID" value="KZP05167.1"/>
    <property type="molecule type" value="Genomic_DNA"/>
</dbReference>
<evidence type="ECO:0000313" key="2">
    <source>
        <dbReference type="EMBL" id="KZP05167.1"/>
    </source>
</evidence>
<gene>
    <name evidence="2" type="ORF">FIBSPDRAFT_361068</name>
    <name evidence="3" type="ORF">FIBSPDRAFT_532569</name>
</gene>